<evidence type="ECO:0000256" key="1">
    <source>
        <dbReference type="ARBA" id="ARBA00006484"/>
    </source>
</evidence>
<dbReference type="PANTHER" id="PTHR44169">
    <property type="entry name" value="NADPH-DEPENDENT 1-ACYLDIHYDROXYACETONE PHOSPHATE REDUCTASE"/>
    <property type="match status" value="1"/>
</dbReference>
<dbReference type="GO" id="GO:0016491">
    <property type="term" value="F:oxidoreductase activity"/>
    <property type="evidence" value="ECO:0007669"/>
    <property type="project" value="UniProtKB-KW"/>
</dbReference>
<dbReference type="PANTHER" id="PTHR44169:SF6">
    <property type="entry name" value="NADPH-DEPENDENT 1-ACYLDIHYDROXYACETONE PHOSPHATE REDUCTASE"/>
    <property type="match status" value="1"/>
</dbReference>
<dbReference type="GeneID" id="83592338"/>
<dbReference type="Gene3D" id="3.40.50.720">
    <property type="entry name" value="NAD(P)-binding Rossmann-like Domain"/>
    <property type="match status" value="1"/>
</dbReference>
<dbReference type="SUPFAM" id="SSF51735">
    <property type="entry name" value="NAD(P)-binding Rossmann-fold domains"/>
    <property type="match status" value="1"/>
</dbReference>
<name>A0A7Y3SS71_9CLOT</name>
<dbReference type="InterPro" id="IPR002347">
    <property type="entry name" value="SDR_fam"/>
</dbReference>
<keyword evidence="2" id="KW-0560">Oxidoreductase</keyword>
<dbReference type="AlphaFoldDB" id="A0A7Y3SS71"/>
<dbReference type="Pfam" id="PF00106">
    <property type="entry name" value="adh_short"/>
    <property type="match status" value="1"/>
</dbReference>
<reference evidence="4 5" key="1">
    <citation type="submission" date="2020-05" db="EMBL/GenBank/DDBJ databases">
        <title>Complete genome of Clostridium estertheticum subspecies estertheticum, isolated from Vacuum packed lamb meat from New Zealand imported to Switzerland.</title>
        <authorList>
            <person name="Wambui J."/>
            <person name="Stevens M.J.A."/>
            <person name="Stephan R."/>
        </authorList>
    </citation>
    <scope>NUCLEOTIDE SEQUENCE [LARGE SCALE GENOMIC DNA]</scope>
    <source>
        <strain evidence="4 5">CEST001</strain>
    </source>
</reference>
<dbReference type="PRINTS" id="PR00081">
    <property type="entry name" value="GDHRDH"/>
</dbReference>
<organism evidence="4 5">
    <name type="scientific">Clostridium estertheticum</name>
    <dbReference type="NCBI Taxonomy" id="238834"/>
    <lineage>
        <taxon>Bacteria</taxon>
        <taxon>Bacillati</taxon>
        <taxon>Bacillota</taxon>
        <taxon>Clostridia</taxon>
        <taxon>Eubacteriales</taxon>
        <taxon>Clostridiaceae</taxon>
        <taxon>Clostridium</taxon>
    </lineage>
</organism>
<dbReference type="CDD" id="cd05374">
    <property type="entry name" value="17beta-HSD-like_SDR_c"/>
    <property type="match status" value="1"/>
</dbReference>
<dbReference type="EMBL" id="JABEYB010000001">
    <property type="protein sequence ID" value="NNU74348.1"/>
    <property type="molecule type" value="Genomic_DNA"/>
</dbReference>
<dbReference type="InterPro" id="IPR036291">
    <property type="entry name" value="NAD(P)-bd_dom_sf"/>
</dbReference>
<dbReference type="PRINTS" id="PR00080">
    <property type="entry name" value="SDRFAMILY"/>
</dbReference>
<evidence type="ECO:0000256" key="3">
    <source>
        <dbReference type="RuleBase" id="RU000363"/>
    </source>
</evidence>
<protein>
    <submittedName>
        <fullName evidence="4">SDR family oxidoreductase</fullName>
    </submittedName>
</protein>
<dbReference type="RefSeq" id="WP_171295219.1">
    <property type="nucleotide sequence ID" value="NZ_CP077615.1"/>
</dbReference>
<dbReference type="PROSITE" id="PS00061">
    <property type="entry name" value="ADH_SHORT"/>
    <property type="match status" value="1"/>
</dbReference>
<accession>A0A7Y3SS71</accession>
<dbReference type="InterPro" id="IPR020904">
    <property type="entry name" value="Sc_DH/Rdtase_CS"/>
</dbReference>
<gene>
    <name evidence="4" type="ORF">HLQ16_00115</name>
</gene>
<comment type="similarity">
    <text evidence="1 3">Belongs to the short-chain dehydrogenases/reductases (SDR) family.</text>
</comment>
<evidence type="ECO:0000313" key="4">
    <source>
        <dbReference type="EMBL" id="NNU74348.1"/>
    </source>
</evidence>
<evidence type="ECO:0000313" key="5">
    <source>
        <dbReference type="Proteomes" id="UP000531659"/>
    </source>
</evidence>
<proteinExistence type="inferred from homology"/>
<evidence type="ECO:0000256" key="2">
    <source>
        <dbReference type="ARBA" id="ARBA00023002"/>
    </source>
</evidence>
<dbReference type="Proteomes" id="UP000531659">
    <property type="component" value="Unassembled WGS sequence"/>
</dbReference>
<comment type="caution">
    <text evidence="4">The sequence shown here is derived from an EMBL/GenBank/DDBJ whole genome shotgun (WGS) entry which is preliminary data.</text>
</comment>
<sequence length="268" mass="29876">MKNEIVVLITGCSTGIGRGLCKILFDKGYTVVATARNVEDLKDLPASLKLLLDVTQKESINAAINEVISRFNKIDILVNNAGSSIRGALEEITVKSAQSMFDVNVFGIINMIQVVVPEMRKKHSGKIINIGSISGKFVQPINGAYCASKYAVEALSDALRLELNSYNIQVTVIEPGPIKTNFFKTLVNNSSDLMSNPNSCYFRFYESDARNRKKQKLANPKEAAKAISDIIFKKRLNSRYKVAVPFAYSMITHFPDSLKEYLMKKRHL</sequence>